<dbReference type="InterPro" id="IPR045857">
    <property type="entry name" value="O16G_dom_2"/>
</dbReference>
<feature type="domain" description="Glycosyl hydrolase family 13 catalytic" evidence="3">
    <location>
        <begin position="124"/>
        <end position="523"/>
    </location>
</feature>
<comment type="caution">
    <text evidence="4">The sequence shown here is derived from an EMBL/GenBank/DDBJ whole genome shotgun (WGS) entry which is preliminary data.</text>
</comment>
<dbReference type="Proteomes" id="UP000886750">
    <property type="component" value="Unassembled WGS sequence"/>
</dbReference>
<dbReference type="InterPro" id="IPR006047">
    <property type="entry name" value="GH13_cat_dom"/>
</dbReference>
<dbReference type="InterPro" id="IPR017853">
    <property type="entry name" value="GH"/>
</dbReference>
<sequence length="602" mass="69762">MNIYYDPLDANCKSIRGGVRQNDLLTIQVYGKNDEPCIFVLQEDGCEAQSLHMQKQAQGWRIELAFDTTGLYFYHFEIGSRTAGMGEDRQLRFFNGPSVPQYQILVYSENFSTPDWFKGGIMYQIFPDRFYKSGDVVLEKGKWLHSNWNDSPEYRMNAEGKVLNNDFFGGNLRGIIDKLDYLQSLHVTILYLNPIFRAYSNHRYDTGDYMQLDPMLGTEEDFSLLIEECKAREISVLLDGVFNHTGDDSRYFNKYGKYDEIGAYQSKDSKYYAWYNFKHFPDKYDSWWGIDVLPAVNEQCPSYIDFITGEQGVLRYWMSFGLGGFRLDVADELPDEFIEKIRGAVKAENSDAVLIGEVWEDASNKIAYSQRRKYFQGKELDSVMNYPLKDAILNFVESRKTALFRQTIAMLMDNYPKSVLDCLMNILGTHDTVRVLTALSGVRAYNKDEMNLLHLSADQRAAAKEKVKAAAVLLFTVFGVPCIYYGDEIGMEGYSDPFCRKPFSWDNIDHELLAFYRRLSEMRAKLPVFQDGEYNEVFHDEQCIVYKRTKGIDLVLVCMNLGNYKYSLNFDGTLYDLLSQTEYRNELEIKPNAYYILSNLKI</sequence>
<evidence type="ECO:0000259" key="3">
    <source>
        <dbReference type="SMART" id="SM00642"/>
    </source>
</evidence>
<dbReference type="PANTHER" id="PTHR10357:SF210">
    <property type="entry name" value="MALTODEXTRIN GLUCOSIDASE"/>
    <property type="match status" value="1"/>
</dbReference>
<name>A0A9D1ZWE8_9FIRM</name>
<evidence type="ECO:0000256" key="2">
    <source>
        <dbReference type="ARBA" id="ARBA00023295"/>
    </source>
</evidence>
<dbReference type="PANTHER" id="PTHR10357">
    <property type="entry name" value="ALPHA-AMYLASE FAMILY MEMBER"/>
    <property type="match status" value="1"/>
</dbReference>
<keyword evidence="2" id="KW-0326">Glycosidase</keyword>
<reference evidence="4" key="2">
    <citation type="submission" date="2021-04" db="EMBL/GenBank/DDBJ databases">
        <authorList>
            <person name="Gilroy R."/>
        </authorList>
    </citation>
    <scope>NUCLEOTIDE SEQUENCE</scope>
    <source>
        <strain evidence="4">1345</strain>
    </source>
</reference>
<dbReference type="GO" id="GO:0005975">
    <property type="term" value="P:carbohydrate metabolic process"/>
    <property type="evidence" value="ECO:0007669"/>
    <property type="project" value="InterPro"/>
</dbReference>
<dbReference type="SUPFAM" id="SSF51445">
    <property type="entry name" value="(Trans)glycosidases"/>
    <property type="match status" value="1"/>
</dbReference>
<dbReference type="CDD" id="cd11338">
    <property type="entry name" value="AmyAc_CMD"/>
    <property type="match status" value="1"/>
</dbReference>
<accession>A0A9D1ZWE8</accession>
<dbReference type="EMBL" id="DXCQ01000028">
    <property type="protein sequence ID" value="HIY96671.1"/>
    <property type="molecule type" value="Genomic_DNA"/>
</dbReference>
<dbReference type="GO" id="GO:0016798">
    <property type="term" value="F:hydrolase activity, acting on glycosyl bonds"/>
    <property type="evidence" value="ECO:0007669"/>
    <property type="project" value="UniProtKB-KW"/>
</dbReference>
<gene>
    <name evidence="4" type="ORF">H9729_03200</name>
</gene>
<organism evidence="4 5">
    <name type="scientific">Candidatus Borkfalkia excrementigallinarum</name>
    <dbReference type="NCBI Taxonomy" id="2838506"/>
    <lineage>
        <taxon>Bacteria</taxon>
        <taxon>Bacillati</taxon>
        <taxon>Bacillota</taxon>
        <taxon>Clostridia</taxon>
        <taxon>Christensenellales</taxon>
        <taxon>Christensenellaceae</taxon>
        <taxon>Candidatus Borkfalkia</taxon>
    </lineage>
</organism>
<dbReference type="Gene3D" id="3.90.400.10">
    <property type="entry name" value="Oligo-1,6-glucosidase, Domain 2"/>
    <property type="match status" value="1"/>
</dbReference>
<proteinExistence type="predicted"/>
<dbReference type="SMART" id="SM00642">
    <property type="entry name" value="Aamy"/>
    <property type="match status" value="1"/>
</dbReference>
<dbReference type="Gene3D" id="3.20.20.80">
    <property type="entry name" value="Glycosidases"/>
    <property type="match status" value="1"/>
</dbReference>
<dbReference type="AlphaFoldDB" id="A0A9D1ZWE8"/>
<protein>
    <submittedName>
        <fullName evidence="4">Glycoside hydrolase family 13 protein</fullName>
    </submittedName>
</protein>
<evidence type="ECO:0000313" key="5">
    <source>
        <dbReference type="Proteomes" id="UP000886750"/>
    </source>
</evidence>
<evidence type="ECO:0000256" key="1">
    <source>
        <dbReference type="ARBA" id="ARBA00022801"/>
    </source>
</evidence>
<evidence type="ECO:0000313" key="4">
    <source>
        <dbReference type="EMBL" id="HIY96671.1"/>
    </source>
</evidence>
<dbReference type="Pfam" id="PF00128">
    <property type="entry name" value="Alpha-amylase"/>
    <property type="match status" value="1"/>
</dbReference>
<keyword evidence="1 4" id="KW-0378">Hydrolase</keyword>
<reference evidence="4" key="1">
    <citation type="journal article" date="2021" name="PeerJ">
        <title>Extensive microbial diversity within the chicken gut microbiome revealed by metagenomics and culture.</title>
        <authorList>
            <person name="Gilroy R."/>
            <person name="Ravi A."/>
            <person name="Getino M."/>
            <person name="Pursley I."/>
            <person name="Horton D.L."/>
            <person name="Alikhan N.F."/>
            <person name="Baker D."/>
            <person name="Gharbi K."/>
            <person name="Hall N."/>
            <person name="Watson M."/>
            <person name="Adriaenssens E.M."/>
            <person name="Foster-Nyarko E."/>
            <person name="Jarju S."/>
            <person name="Secka A."/>
            <person name="Antonio M."/>
            <person name="Oren A."/>
            <person name="Chaudhuri R.R."/>
            <person name="La Ragione R."/>
            <person name="Hildebrand F."/>
            <person name="Pallen M.J."/>
        </authorList>
    </citation>
    <scope>NUCLEOTIDE SEQUENCE</scope>
    <source>
        <strain evidence="4">1345</strain>
    </source>
</reference>